<keyword evidence="1" id="KW-1133">Transmembrane helix</keyword>
<feature type="transmembrane region" description="Helical" evidence="1">
    <location>
        <begin position="72"/>
        <end position="105"/>
    </location>
</feature>
<protein>
    <recommendedName>
        <fullName evidence="4">Glycosyltransferase RgtA/B/C/D-like domain-containing protein</fullName>
    </recommendedName>
</protein>
<feature type="transmembrane region" description="Helical" evidence="1">
    <location>
        <begin position="259"/>
        <end position="281"/>
    </location>
</feature>
<dbReference type="Proteomes" id="UP001427805">
    <property type="component" value="Unassembled WGS sequence"/>
</dbReference>
<evidence type="ECO:0000313" key="3">
    <source>
        <dbReference type="Proteomes" id="UP001427805"/>
    </source>
</evidence>
<keyword evidence="1" id="KW-0812">Transmembrane</keyword>
<accession>A0ABV0B247</accession>
<organism evidence="2 3">
    <name type="scientific">Sphingomonas rustica</name>
    <dbReference type="NCBI Taxonomy" id="3103142"/>
    <lineage>
        <taxon>Bacteria</taxon>
        <taxon>Pseudomonadati</taxon>
        <taxon>Pseudomonadota</taxon>
        <taxon>Alphaproteobacteria</taxon>
        <taxon>Sphingomonadales</taxon>
        <taxon>Sphingomonadaceae</taxon>
        <taxon>Sphingomonas</taxon>
    </lineage>
</organism>
<evidence type="ECO:0000313" key="2">
    <source>
        <dbReference type="EMBL" id="MEN3745669.1"/>
    </source>
</evidence>
<reference evidence="2 3" key="1">
    <citation type="submission" date="2024-05" db="EMBL/GenBank/DDBJ databases">
        <title>Sphingomonas sp. HF-S3 16S ribosomal RNA gene Genome sequencing and assembly.</title>
        <authorList>
            <person name="Lee H."/>
        </authorList>
    </citation>
    <scope>NUCLEOTIDE SEQUENCE [LARGE SCALE GENOMIC DNA]</scope>
    <source>
        <strain evidence="2 3">HF-S3</strain>
    </source>
</reference>
<dbReference type="RefSeq" id="WP_346244682.1">
    <property type="nucleotide sequence ID" value="NZ_JBDIZK010000001.1"/>
</dbReference>
<name>A0ABV0B247_9SPHN</name>
<feature type="transmembrane region" description="Helical" evidence="1">
    <location>
        <begin position="213"/>
        <end position="238"/>
    </location>
</feature>
<feature type="transmembrane region" description="Helical" evidence="1">
    <location>
        <begin position="349"/>
        <end position="369"/>
    </location>
</feature>
<gene>
    <name evidence="2" type="ORF">TPR58_00710</name>
</gene>
<feature type="transmembrane region" description="Helical" evidence="1">
    <location>
        <begin position="112"/>
        <end position="129"/>
    </location>
</feature>
<comment type="caution">
    <text evidence="2">The sequence shown here is derived from an EMBL/GenBank/DDBJ whole genome shotgun (WGS) entry which is preliminary data.</text>
</comment>
<feature type="transmembrane region" description="Helical" evidence="1">
    <location>
        <begin position="141"/>
        <end position="159"/>
    </location>
</feature>
<evidence type="ECO:0000256" key="1">
    <source>
        <dbReference type="SAM" id="Phobius"/>
    </source>
</evidence>
<feature type="transmembrane region" description="Helical" evidence="1">
    <location>
        <begin position="171"/>
        <end position="201"/>
    </location>
</feature>
<evidence type="ECO:0008006" key="4">
    <source>
        <dbReference type="Google" id="ProtNLM"/>
    </source>
</evidence>
<sequence length="494" mass="54481">MIAASPAIVSRAYGAVPRWATLLFVAVLARMITFGNPIVHVDEDFYFTTATRWLEGALPYVDVWDRKPVGLFLIYLPAAALGVPLGIYAYQLMALASVVMTALLIARIADRAGWQSGATTGAVLYILFLNFADGQGGQSPIFYNLLVIAAFAVVLPRVEDRLDDPRRFARAAAAMLLFGLAMQVKYSAMFEGAFLGLWLLWREHRLGGSPARIARIALPLVLLASLPTIVAWASFAAIGHGDDFLYANFGSILDRRSDLWYLLLLNFLKCVLILAPLLWLASRTWKMPVGNAPAGAVRDLAFGWLAASLFGFLVFGSWFNHYTLPVMVPAAICASGFIGSDGLGRRLALPLVIGSLAIGQIVVISSILIRGTDHQIEAFAQAIGRGPGCLYLYSGNSALYTYTRRCAVTRWTFPSHLTRNREEGAVGVDQAQEIDRIFEKRPEFVVMRPPYPGERPEIRARAIAHLKQDYRRRGEWPVGNLMVDLYEAKETPAR</sequence>
<dbReference type="EMBL" id="JBDIZK010000001">
    <property type="protein sequence ID" value="MEN3745669.1"/>
    <property type="molecule type" value="Genomic_DNA"/>
</dbReference>
<keyword evidence="3" id="KW-1185">Reference proteome</keyword>
<feature type="transmembrane region" description="Helical" evidence="1">
    <location>
        <begin position="301"/>
        <end position="319"/>
    </location>
</feature>
<feature type="transmembrane region" description="Helical" evidence="1">
    <location>
        <begin position="20"/>
        <end position="39"/>
    </location>
</feature>
<proteinExistence type="predicted"/>
<keyword evidence="1" id="KW-0472">Membrane</keyword>